<dbReference type="PROSITE" id="PS50048">
    <property type="entry name" value="ZN2_CY6_FUNGAL_2"/>
    <property type="match status" value="1"/>
</dbReference>
<dbReference type="CDD" id="cd00067">
    <property type="entry name" value="GAL4"/>
    <property type="match status" value="1"/>
</dbReference>
<organism evidence="7 8">
    <name type="scientific">Moelleriella libera RCEF 2490</name>
    <dbReference type="NCBI Taxonomy" id="1081109"/>
    <lineage>
        <taxon>Eukaryota</taxon>
        <taxon>Fungi</taxon>
        <taxon>Dikarya</taxon>
        <taxon>Ascomycota</taxon>
        <taxon>Pezizomycotina</taxon>
        <taxon>Sordariomycetes</taxon>
        <taxon>Hypocreomycetidae</taxon>
        <taxon>Hypocreales</taxon>
        <taxon>Clavicipitaceae</taxon>
        <taxon>Moelleriella</taxon>
    </lineage>
</organism>
<dbReference type="GO" id="GO:0003677">
    <property type="term" value="F:DNA binding"/>
    <property type="evidence" value="ECO:0007669"/>
    <property type="project" value="UniProtKB-KW"/>
</dbReference>
<dbReference type="AlphaFoldDB" id="A0A167WRH0"/>
<dbReference type="OrthoDB" id="5394557at2759"/>
<dbReference type="GO" id="GO:0000981">
    <property type="term" value="F:DNA-binding transcription factor activity, RNA polymerase II-specific"/>
    <property type="evidence" value="ECO:0007669"/>
    <property type="project" value="InterPro"/>
</dbReference>
<feature type="region of interest" description="Disordered" evidence="5">
    <location>
        <begin position="388"/>
        <end position="407"/>
    </location>
</feature>
<evidence type="ECO:0000256" key="1">
    <source>
        <dbReference type="ARBA" id="ARBA00004123"/>
    </source>
</evidence>
<dbReference type="InterPro" id="IPR036864">
    <property type="entry name" value="Zn2-C6_fun-type_DNA-bd_sf"/>
</dbReference>
<protein>
    <submittedName>
        <fullName evidence="7">N-terminal fungal transcription factor-containing protein</fullName>
    </submittedName>
</protein>
<keyword evidence="2" id="KW-0479">Metal-binding</keyword>
<keyword evidence="4" id="KW-0539">Nucleus</keyword>
<evidence type="ECO:0000256" key="4">
    <source>
        <dbReference type="ARBA" id="ARBA00023242"/>
    </source>
</evidence>
<dbReference type="EMBL" id="AZGY01000026">
    <property type="protein sequence ID" value="KZZ89178.1"/>
    <property type="molecule type" value="Genomic_DNA"/>
</dbReference>
<sequence length="407" mass="44360">MLIFYEVPCEIRKFCFLSIRPERRGANQDFGSLGREVVASVAGMSEFEGIEGSGSQRKRIAVACGRCRQRKIRCSGDNGTGAPCTNCQSAGLGVCQFLRVSSRELEEMRTWEGDFHFDPGRRYLPHSPTASSALSQPTPFALQTAPFGHDDTAEQYGHIEDWEHGYRSDRAAAFSSSQTTGPLHGQEYVMEPYRTNNPLIARSNNPTYMDSDSDAGCNYGAGATTAGLSARHSAMDSNAYAFPNTLTSFSSSCLSHDELLPLAADRDQDESATAGRPTNRTVSRQPHDTNHPGLVGISTGYGGYESATYALHMQRGSNVYTAAPAPEDLLMHEGSLRPPMQSCPYGYAATGQERSPASGMTASAEFAERPYQCRDRECCLADDHENRPLKLEESEESLSHLAASHHG</sequence>
<dbReference type="STRING" id="1081109.A0A167WRH0"/>
<evidence type="ECO:0000256" key="5">
    <source>
        <dbReference type="SAM" id="MobiDB-lite"/>
    </source>
</evidence>
<evidence type="ECO:0000313" key="7">
    <source>
        <dbReference type="EMBL" id="KZZ89178.1"/>
    </source>
</evidence>
<keyword evidence="3" id="KW-0238">DNA-binding</keyword>
<feature type="region of interest" description="Disordered" evidence="5">
    <location>
        <begin position="264"/>
        <end position="293"/>
    </location>
</feature>
<keyword evidence="8" id="KW-1185">Reference proteome</keyword>
<dbReference type="InterPro" id="IPR050987">
    <property type="entry name" value="AtrR-like"/>
</dbReference>
<dbReference type="InterPro" id="IPR001138">
    <property type="entry name" value="Zn2Cys6_DnaBD"/>
</dbReference>
<evidence type="ECO:0000256" key="2">
    <source>
        <dbReference type="ARBA" id="ARBA00022723"/>
    </source>
</evidence>
<comment type="caution">
    <text evidence="7">The sequence shown here is derived from an EMBL/GenBank/DDBJ whole genome shotgun (WGS) entry which is preliminary data.</text>
</comment>
<feature type="domain" description="Zn(2)-C6 fungal-type" evidence="6">
    <location>
        <begin position="63"/>
        <end position="97"/>
    </location>
</feature>
<evidence type="ECO:0000259" key="6">
    <source>
        <dbReference type="PROSITE" id="PS50048"/>
    </source>
</evidence>
<dbReference type="PANTHER" id="PTHR46910:SF3">
    <property type="entry name" value="HALOTOLERANCE PROTEIN 9-RELATED"/>
    <property type="match status" value="1"/>
</dbReference>
<dbReference type="Pfam" id="PF00172">
    <property type="entry name" value="Zn_clus"/>
    <property type="match status" value="1"/>
</dbReference>
<proteinExistence type="predicted"/>
<evidence type="ECO:0000313" key="8">
    <source>
        <dbReference type="Proteomes" id="UP000078544"/>
    </source>
</evidence>
<dbReference type="SMART" id="SM00066">
    <property type="entry name" value="GAL4"/>
    <property type="match status" value="1"/>
</dbReference>
<dbReference type="SUPFAM" id="SSF57701">
    <property type="entry name" value="Zn2/Cys6 DNA-binding domain"/>
    <property type="match status" value="1"/>
</dbReference>
<dbReference type="Gene3D" id="4.10.240.10">
    <property type="entry name" value="Zn(2)-C6 fungal-type DNA-binding domain"/>
    <property type="match status" value="1"/>
</dbReference>
<reference evidence="7 8" key="1">
    <citation type="journal article" date="2016" name="Genome Biol. Evol.">
        <title>Divergent and convergent evolution of fungal pathogenicity.</title>
        <authorList>
            <person name="Shang Y."/>
            <person name="Xiao G."/>
            <person name="Zheng P."/>
            <person name="Cen K."/>
            <person name="Zhan S."/>
            <person name="Wang C."/>
        </authorList>
    </citation>
    <scope>NUCLEOTIDE SEQUENCE [LARGE SCALE GENOMIC DNA]</scope>
    <source>
        <strain evidence="7 8">RCEF 2490</strain>
    </source>
</reference>
<name>A0A167WRH0_9HYPO</name>
<gene>
    <name evidence="7" type="ORF">AAL_07826</name>
</gene>
<dbReference type="PROSITE" id="PS00463">
    <property type="entry name" value="ZN2_CY6_FUNGAL_1"/>
    <property type="match status" value="1"/>
</dbReference>
<accession>A0A167WRH0</accession>
<dbReference type="Proteomes" id="UP000078544">
    <property type="component" value="Unassembled WGS sequence"/>
</dbReference>
<dbReference type="GO" id="GO:0008270">
    <property type="term" value="F:zinc ion binding"/>
    <property type="evidence" value="ECO:0007669"/>
    <property type="project" value="InterPro"/>
</dbReference>
<dbReference type="PANTHER" id="PTHR46910">
    <property type="entry name" value="TRANSCRIPTION FACTOR PDR1"/>
    <property type="match status" value="1"/>
</dbReference>
<dbReference type="GO" id="GO:0005634">
    <property type="term" value="C:nucleus"/>
    <property type="evidence" value="ECO:0007669"/>
    <property type="project" value="UniProtKB-SubCell"/>
</dbReference>
<comment type="subcellular location">
    <subcellularLocation>
        <location evidence="1">Nucleus</location>
    </subcellularLocation>
</comment>
<evidence type="ECO:0000256" key="3">
    <source>
        <dbReference type="ARBA" id="ARBA00023125"/>
    </source>
</evidence>